<reference evidence="2 3" key="1">
    <citation type="submission" date="2006-09" db="EMBL/GenBank/DDBJ databases">
        <title>Sequence and annotation of the 288-kb ATCV-1 virus that infects an endosymbiotic Chlorella strain of the heliozoon Acanthocystis turfacea.</title>
        <authorList>
            <person name="Fitzgerald L.A."/>
            <person name="Graves M.V."/>
            <person name="Li X."/>
            <person name="Pfitzner A.J.P."/>
            <person name="Hartigan J."/>
            <person name="Van Etten J.L."/>
        </authorList>
    </citation>
    <scope>NUCLEOTIDE SEQUENCE [LARGE SCALE GENOMIC DNA]</scope>
    <source>
        <strain evidence="2 3">ATCV-1</strain>
    </source>
</reference>
<dbReference type="RefSeq" id="YP_001426628.1">
    <property type="nucleotide sequence ID" value="NC_008724.1"/>
</dbReference>
<sequence>MYMLRLTPSHISKAIQFTSRTFVKAEPTSVALKFTTCDFTTAFQDVMKKCIESGYSFAHMENGEIVAQSLTVPYAMFTAANYGYTRETQPMFDLFSELEAYTPERKCLVVFALSSEVERKGYAASLLHRTIEEARCSGFKQIIADCTNFKSQKLFEKYGFQTVVRVQYDSYRYGVLTPFKSIKCTNDVQRMVLEL</sequence>
<evidence type="ECO:0000259" key="1">
    <source>
        <dbReference type="Pfam" id="PF00583"/>
    </source>
</evidence>
<name>A7K8A7_9PHYC</name>
<dbReference type="SUPFAM" id="SSF55729">
    <property type="entry name" value="Acyl-CoA N-acyltransferases (Nat)"/>
    <property type="match status" value="1"/>
</dbReference>
<proteinExistence type="predicted"/>
<organism evidence="2 3">
    <name type="scientific">Chlorovirus heliozoae</name>
    <dbReference type="NCBI Taxonomy" id="322019"/>
    <lineage>
        <taxon>Viruses</taxon>
        <taxon>Varidnaviria</taxon>
        <taxon>Bamfordvirae</taxon>
        <taxon>Nucleocytoviricota</taxon>
        <taxon>Megaviricetes</taxon>
        <taxon>Algavirales</taxon>
        <taxon>Phycodnaviridae</taxon>
        <taxon>Chlorovirus</taxon>
    </lineage>
</organism>
<accession>A7K8A7</accession>
<protein>
    <submittedName>
        <fullName evidence="2">Uncharacterized protein Z147L</fullName>
    </submittedName>
</protein>
<dbReference type="Gene3D" id="3.40.630.30">
    <property type="match status" value="1"/>
</dbReference>
<dbReference type="GO" id="GO:0008080">
    <property type="term" value="F:N-acetyltransferase activity"/>
    <property type="evidence" value="ECO:0007669"/>
    <property type="project" value="TreeGrafter"/>
</dbReference>
<keyword evidence="3" id="KW-1185">Reference proteome</keyword>
<dbReference type="PANTHER" id="PTHR20905:SF1">
    <property type="entry name" value="AT07410P-RELATED"/>
    <property type="match status" value="1"/>
</dbReference>
<feature type="domain" description="N-acetyltransferase" evidence="1">
    <location>
        <begin position="102"/>
        <end position="160"/>
    </location>
</feature>
<dbReference type="KEGG" id="vg:5470693"/>
<dbReference type="Pfam" id="PF00583">
    <property type="entry name" value="Acetyltransf_1"/>
    <property type="match status" value="1"/>
</dbReference>
<dbReference type="Proteomes" id="UP000202420">
    <property type="component" value="Segment"/>
</dbReference>
<gene>
    <name evidence="2" type="primary">Z147L</name>
    <name evidence="2" type="ORF">ATCV1_Z147L</name>
</gene>
<dbReference type="EMBL" id="EF101928">
    <property type="protein sequence ID" value="ABT16281.1"/>
    <property type="molecule type" value="Genomic_DNA"/>
</dbReference>
<evidence type="ECO:0000313" key="2">
    <source>
        <dbReference type="EMBL" id="ABT16281.1"/>
    </source>
</evidence>
<dbReference type="OrthoDB" id="17031at10239"/>
<dbReference type="InterPro" id="IPR016181">
    <property type="entry name" value="Acyl_CoA_acyltransferase"/>
</dbReference>
<dbReference type="GeneID" id="5470693"/>
<dbReference type="PANTHER" id="PTHR20905">
    <property type="entry name" value="N-ACETYLTRANSFERASE-RELATED"/>
    <property type="match status" value="1"/>
</dbReference>
<evidence type="ECO:0000313" key="3">
    <source>
        <dbReference type="Proteomes" id="UP000202420"/>
    </source>
</evidence>
<dbReference type="InterPro" id="IPR000182">
    <property type="entry name" value="GNAT_dom"/>
</dbReference>